<evidence type="ECO:0000256" key="1">
    <source>
        <dbReference type="SAM" id="Phobius"/>
    </source>
</evidence>
<keyword evidence="1" id="KW-0472">Membrane</keyword>
<feature type="transmembrane region" description="Helical" evidence="1">
    <location>
        <begin position="49"/>
        <end position="65"/>
    </location>
</feature>
<keyword evidence="1" id="KW-0812">Transmembrane</keyword>
<gene>
    <name evidence="2" type="ORF">S03H2_06148</name>
</gene>
<evidence type="ECO:0000313" key="2">
    <source>
        <dbReference type="EMBL" id="GAH30243.1"/>
    </source>
</evidence>
<sequence length="70" mass="7908">TTHSNLDIFYAHNKNLPFIQCLEFPIILDCVFLKSTKIPEAGKDLKSNVILAPAGLAVLWMLLAVKRKRE</sequence>
<name>X1GB33_9ZZZZ</name>
<reference evidence="2" key="1">
    <citation type="journal article" date="2014" name="Front. Microbiol.">
        <title>High frequency of phylogenetically diverse reductive dehalogenase-homologous genes in deep subseafloor sedimentary metagenomes.</title>
        <authorList>
            <person name="Kawai M."/>
            <person name="Futagami T."/>
            <person name="Toyoda A."/>
            <person name="Takaki Y."/>
            <person name="Nishi S."/>
            <person name="Hori S."/>
            <person name="Arai W."/>
            <person name="Tsubouchi T."/>
            <person name="Morono Y."/>
            <person name="Uchiyama I."/>
            <person name="Ito T."/>
            <person name="Fujiyama A."/>
            <person name="Inagaki F."/>
            <person name="Takami H."/>
        </authorList>
    </citation>
    <scope>NUCLEOTIDE SEQUENCE</scope>
    <source>
        <strain evidence="2">Expedition CK06-06</strain>
    </source>
</reference>
<comment type="caution">
    <text evidence="2">The sequence shown here is derived from an EMBL/GenBank/DDBJ whole genome shotgun (WGS) entry which is preliminary data.</text>
</comment>
<accession>X1GB33</accession>
<feature type="non-terminal residue" evidence="2">
    <location>
        <position position="1"/>
    </location>
</feature>
<organism evidence="2">
    <name type="scientific">marine sediment metagenome</name>
    <dbReference type="NCBI Taxonomy" id="412755"/>
    <lineage>
        <taxon>unclassified sequences</taxon>
        <taxon>metagenomes</taxon>
        <taxon>ecological metagenomes</taxon>
    </lineage>
</organism>
<dbReference type="AlphaFoldDB" id="X1GB33"/>
<dbReference type="EMBL" id="BARU01002644">
    <property type="protein sequence ID" value="GAH30243.1"/>
    <property type="molecule type" value="Genomic_DNA"/>
</dbReference>
<keyword evidence="1" id="KW-1133">Transmembrane helix</keyword>
<proteinExistence type="predicted"/>
<protein>
    <submittedName>
        <fullName evidence="2">Uncharacterized protein</fullName>
    </submittedName>
</protein>